<sequence>MDRPSLDKELARVLRPSGRAIWFSFSRSSGLFGNQDLDFNEAYYSVGFDEDGSGAAGSSEPTEVLRVQRPTSYGDLRNHIEFRCHSNLKQMSDDTVARLVSLIPPDLSALEISLDVFEFAPDAGGMTPVRGAPRAA</sequence>
<keyword evidence="3" id="KW-1185">Reference proteome</keyword>
<evidence type="ECO:0000313" key="3">
    <source>
        <dbReference type="Proteomes" id="UP001642464"/>
    </source>
</evidence>
<name>A0ABP0HRJ3_9DINO</name>
<dbReference type="EMBL" id="CAXAMM010001628">
    <property type="protein sequence ID" value="CAK8992775.1"/>
    <property type="molecule type" value="Genomic_DNA"/>
</dbReference>
<comment type="caution">
    <text evidence="2">The sequence shown here is derived from an EMBL/GenBank/DDBJ whole genome shotgun (WGS) entry which is preliminary data.</text>
</comment>
<accession>A0ABP0HRJ3</accession>
<evidence type="ECO:0000313" key="2">
    <source>
        <dbReference type="EMBL" id="CAK8992775.1"/>
    </source>
</evidence>
<organism evidence="2 3">
    <name type="scientific">Durusdinium trenchii</name>
    <dbReference type="NCBI Taxonomy" id="1381693"/>
    <lineage>
        <taxon>Eukaryota</taxon>
        <taxon>Sar</taxon>
        <taxon>Alveolata</taxon>
        <taxon>Dinophyceae</taxon>
        <taxon>Suessiales</taxon>
        <taxon>Symbiodiniaceae</taxon>
        <taxon>Durusdinium</taxon>
    </lineage>
</organism>
<dbReference type="EMBL" id="CAXAMM010001624">
    <property type="protein sequence ID" value="CAK8992724.1"/>
    <property type="molecule type" value="Genomic_DNA"/>
</dbReference>
<protein>
    <submittedName>
        <fullName evidence="2">Uncharacterized protein</fullName>
    </submittedName>
</protein>
<reference evidence="2 3" key="1">
    <citation type="submission" date="2024-02" db="EMBL/GenBank/DDBJ databases">
        <authorList>
            <person name="Chen Y."/>
            <person name="Shah S."/>
            <person name="Dougan E. K."/>
            <person name="Thang M."/>
            <person name="Chan C."/>
        </authorList>
    </citation>
    <scope>NUCLEOTIDE SEQUENCE [LARGE SCALE GENOMIC DNA]</scope>
</reference>
<gene>
    <name evidence="1" type="ORF">SCF082_LOCUS3201</name>
    <name evidence="2" type="ORF">SCF082_LOCUS3212</name>
</gene>
<dbReference type="Proteomes" id="UP001642464">
    <property type="component" value="Unassembled WGS sequence"/>
</dbReference>
<evidence type="ECO:0000313" key="1">
    <source>
        <dbReference type="EMBL" id="CAK8992724.1"/>
    </source>
</evidence>
<proteinExistence type="predicted"/>